<evidence type="ECO:0000313" key="4">
    <source>
        <dbReference type="Proteomes" id="UP001326110"/>
    </source>
</evidence>
<proteinExistence type="predicted"/>
<protein>
    <submittedName>
        <fullName evidence="3">DUF4394 domain-containing protein</fullName>
    </submittedName>
</protein>
<accession>A0ABZ0XZC0</accession>
<dbReference type="InterPro" id="IPR025507">
    <property type="entry name" value="DUF4394"/>
</dbReference>
<dbReference type="Gene3D" id="2.130.10.10">
    <property type="entry name" value="YVTN repeat-like/Quinoprotein amine dehydrogenase"/>
    <property type="match status" value="1"/>
</dbReference>
<reference evidence="3 4" key="1">
    <citation type="submission" date="2023-11" db="EMBL/GenBank/DDBJ databases">
        <title>MicrobeMod: A computational toolkit for identifying prokaryotic methylation and restriction-modification with nanopore sequencing.</title>
        <authorList>
            <person name="Crits-Christoph A."/>
            <person name="Kang S.C."/>
            <person name="Lee H."/>
            <person name="Ostrov N."/>
        </authorList>
    </citation>
    <scope>NUCLEOTIDE SEQUENCE [LARGE SCALE GENOMIC DNA]</scope>
    <source>
        <strain evidence="3 4">ATCC 25935</strain>
    </source>
</reference>
<dbReference type="RefSeq" id="WP_019923731.1">
    <property type="nucleotide sequence ID" value="NZ_CP140152.1"/>
</dbReference>
<dbReference type="EMBL" id="CP140152">
    <property type="protein sequence ID" value="WQH04941.1"/>
    <property type="molecule type" value="Genomic_DNA"/>
</dbReference>
<feature type="domain" description="DUF4394" evidence="2">
    <location>
        <begin position="308"/>
        <end position="528"/>
    </location>
</feature>
<feature type="signal peptide" evidence="1">
    <location>
        <begin position="1"/>
        <end position="21"/>
    </location>
</feature>
<dbReference type="Proteomes" id="UP001326110">
    <property type="component" value="Chromosome"/>
</dbReference>
<sequence>MPTLPYAKLLLVSAVSLSLVACGGSDDDIGTNTPVPPTTPPVVTVAGDVFVLTASNKLLSFDRATPGTIRTTATVTGLQAGENLLGIDYRPADGMLYGVGSTGRIYTLDGTTGAATLKSTLAADTTDTTLPFTALAGTEFGVDFNPVADRLRLVSNTGQSLRINVDTGATTTDGAINGGAVNTAITAAAYTNSFAGTGSTTLFVIDAANGTLYTQNPPNNGTLALPLPLGLTATAVAGFDIDARTNTGYAVMTVGGVRGFYTLNLAAPVAPATQATLVAAINVTEELRGVALKAPAAPIAYGLTDDARLVTFKTATPNTLDANVAISGLASGERLLGIDIRPKDGLLYGMSSTGRIVTVDPATGAATARATLAADPTDTTAPYTAITGTAFAVDFNPVADRLRVIGNTGQSLRINVDTGATTTDGALNRAGLAPVVTAAAYTNSYAGTTATQLFDIDTASASLALQNPPNDGTLVNVGLLNVAVAGDAGFDIAGGANGLALAALRTTASGPSALYRIDLATGAAVLVNGAATPATSAIGAGAVGLTDLAIAIK</sequence>
<keyword evidence="1" id="KW-0732">Signal</keyword>
<evidence type="ECO:0000259" key="2">
    <source>
        <dbReference type="Pfam" id="PF14339"/>
    </source>
</evidence>
<dbReference type="InterPro" id="IPR015943">
    <property type="entry name" value="WD40/YVTN_repeat-like_dom_sf"/>
</dbReference>
<feature type="domain" description="DUF4394" evidence="2">
    <location>
        <begin position="58"/>
        <end position="291"/>
    </location>
</feature>
<feature type="chain" id="PRO_5046567004" evidence="1">
    <location>
        <begin position="22"/>
        <end position="553"/>
    </location>
</feature>
<gene>
    <name evidence="3" type="ORF">SR858_00960</name>
</gene>
<dbReference type="SUPFAM" id="SSF69322">
    <property type="entry name" value="Tricorn protease domain 2"/>
    <property type="match status" value="1"/>
</dbReference>
<dbReference type="Pfam" id="PF14339">
    <property type="entry name" value="DUF4394"/>
    <property type="match status" value="2"/>
</dbReference>
<evidence type="ECO:0000256" key="1">
    <source>
        <dbReference type="SAM" id="SignalP"/>
    </source>
</evidence>
<name>A0ABZ0XZC0_9BURK</name>
<evidence type="ECO:0000313" key="3">
    <source>
        <dbReference type="EMBL" id="WQH04941.1"/>
    </source>
</evidence>
<organism evidence="3 4">
    <name type="scientific">Duganella zoogloeoides</name>
    <dbReference type="NCBI Taxonomy" id="75659"/>
    <lineage>
        <taxon>Bacteria</taxon>
        <taxon>Pseudomonadati</taxon>
        <taxon>Pseudomonadota</taxon>
        <taxon>Betaproteobacteria</taxon>
        <taxon>Burkholderiales</taxon>
        <taxon>Oxalobacteraceae</taxon>
        <taxon>Telluria group</taxon>
        <taxon>Duganella</taxon>
    </lineage>
</organism>
<dbReference type="GeneID" id="43165327"/>
<keyword evidence="4" id="KW-1185">Reference proteome</keyword>